<accession>A0A179FA36</accession>
<dbReference type="KEGG" id="pchm:VFPPC_14217"/>
<dbReference type="PANTHER" id="PTHR46140">
    <property type="entry name" value="VACUOLAR TRANSPORTER CHAPERONE 1-RELATED"/>
    <property type="match status" value="1"/>
</dbReference>
<dbReference type="InterPro" id="IPR004331">
    <property type="entry name" value="SPX_dom"/>
</dbReference>
<dbReference type="CDD" id="cd14474">
    <property type="entry name" value="SPX_YDR089W"/>
    <property type="match status" value="1"/>
</dbReference>
<feature type="transmembrane region" description="Helical" evidence="7">
    <location>
        <begin position="364"/>
        <end position="385"/>
    </location>
</feature>
<feature type="transmembrane region" description="Helical" evidence="7">
    <location>
        <begin position="431"/>
        <end position="452"/>
    </location>
</feature>
<evidence type="ECO:0000313" key="10">
    <source>
        <dbReference type="Proteomes" id="UP000078397"/>
    </source>
</evidence>
<dbReference type="InterPro" id="IPR051572">
    <property type="entry name" value="VTC_Complex_Subunit"/>
</dbReference>
<dbReference type="PANTHER" id="PTHR46140:SF1">
    <property type="entry name" value="VACUOLAR TRANSPORTER CHAPERONE COMPLEX SUBUNIT 4-RELATED"/>
    <property type="match status" value="1"/>
</dbReference>
<dbReference type="GO" id="GO:0016237">
    <property type="term" value="P:microautophagy"/>
    <property type="evidence" value="ECO:0007669"/>
    <property type="project" value="TreeGrafter"/>
</dbReference>
<evidence type="ECO:0000256" key="7">
    <source>
        <dbReference type="SAM" id="Phobius"/>
    </source>
</evidence>
<sequence>MKYGQQLEQESVPEWSFHNLDYNTLKHEIKVHTTRDQAMAIAIPGHQDTSLRKFEDGLYAELCRQHDRVDLFITSKADEISRRLEHLASKIQRWVAKYSDANDSTLSLKRQRRFAKYERELLRCGEEIHALSRFANAQVVAFRKILKKYKKWTGSTTLTSHFNETVLSNPKSFTKRTFVHLQRRHDEILTTLQDTMPHLSEPSSPESDENAAPDLPGQSRPRQVDFEPLPPAQMDSPVKYWNEYDDGSEGGGPEDDYAIYINPEDETGFPGFAYVNAILSLPYEKAKQWFKMRRPGHENRPLLASGPSSHGSLGYASTAVNTDSEEEGYASSDGYPQFGYATHYALPSISEQKVQRYRENVLKWGTLGCFVVSFVLLGIAGVLILTGKRKLRVEVDAGVTVGVMISLFCAGSGLGMTLYRRDPLSIPYKLMVSSAFVASCILNGMLLVLVLGNAP</sequence>
<dbReference type="STRING" id="1380566.A0A179FA36"/>
<reference evidence="9 10" key="1">
    <citation type="journal article" date="2016" name="PLoS Pathog.">
        <title>Biosynthesis of antibiotic leucinostatins in bio-control fungus Purpureocillium lilacinum and their inhibition on phytophthora revealed by genome mining.</title>
        <authorList>
            <person name="Wang G."/>
            <person name="Liu Z."/>
            <person name="Lin R."/>
            <person name="Li E."/>
            <person name="Mao Z."/>
            <person name="Ling J."/>
            <person name="Yang Y."/>
            <person name="Yin W.B."/>
            <person name="Xie B."/>
        </authorList>
    </citation>
    <scope>NUCLEOTIDE SEQUENCE [LARGE SCALE GENOMIC DNA]</scope>
    <source>
        <strain evidence="9">170</strain>
    </source>
</reference>
<evidence type="ECO:0000256" key="5">
    <source>
        <dbReference type="ARBA" id="ARBA00023136"/>
    </source>
</evidence>
<gene>
    <name evidence="9" type="ORF">VFPPC_14217</name>
</gene>
<evidence type="ECO:0000256" key="2">
    <source>
        <dbReference type="ARBA" id="ARBA00022554"/>
    </source>
</evidence>
<dbReference type="EMBL" id="LSBJ02000007">
    <property type="protein sequence ID" value="OAQ61933.1"/>
    <property type="molecule type" value="Genomic_DNA"/>
</dbReference>
<dbReference type="GO" id="GO:0006799">
    <property type="term" value="P:polyphosphate biosynthetic process"/>
    <property type="evidence" value="ECO:0007669"/>
    <property type="project" value="UniProtKB-ARBA"/>
</dbReference>
<dbReference type="GO" id="GO:0007034">
    <property type="term" value="P:vacuolar transport"/>
    <property type="evidence" value="ECO:0007669"/>
    <property type="project" value="TreeGrafter"/>
</dbReference>
<name>A0A179FA36_METCM</name>
<dbReference type="RefSeq" id="XP_018139637.1">
    <property type="nucleotide sequence ID" value="XM_018291986.1"/>
</dbReference>
<organism evidence="9 10">
    <name type="scientific">Pochonia chlamydosporia 170</name>
    <dbReference type="NCBI Taxonomy" id="1380566"/>
    <lineage>
        <taxon>Eukaryota</taxon>
        <taxon>Fungi</taxon>
        <taxon>Dikarya</taxon>
        <taxon>Ascomycota</taxon>
        <taxon>Pezizomycotina</taxon>
        <taxon>Sordariomycetes</taxon>
        <taxon>Hypocreomycetidae</taxon>
        <taxon>Hypocreales</taxon>
        <taxon>Clavicipitaceae</taxon>
        <taxon>Pochonia</taxon>
    </lineage>
</organism>
<dbReference type="GO" id="GO:0000329">
    <property type="term" value="C:fungal-type vacuole membrane"/>
    <property type="evidence" value="ECO:0007669"/>
    <property type="project" value="TreeGrafter"/>
</dbReference>
<feature type="transmembrane region" description="Helical" evidence="7">
    <location>
        <begin position="397"/>
        <end position="419"/>
    </location>
</feature>
<feature type="domain" description="SPX" evidence="8">
    <location>
        <begin position="1"/>
        <end position="163"/>
    </location>
</feature>
<evidence type="ECO:0000256" key="4">
    <source>
        <dbReference type="ARBA" id="ARBA00022989"/>
    </source>
</evidence>
<evidence type="ECO:0000256" key="6">
    <source>
        <dbReference type="SAM" id="MobiDB-lite"/>
    </source>
</evidence>
<comment type="caution">
    <text evidence="9">The sequence shown here is derived from an EMBL/GenBank/DDBJ whole genome shotgun (WGS) entry which is preliminary data.</text>
</comment>
<keyword evidence="4 7" id="KW-1133">Transmembrane helix</keyword>
<protein>
    <submittedName>
        <fullName evidence="9">SPX domain-containing protein</fullName>
    </submittedName>
</protein>
<dbReference type="OrthoDB" id="5588846at2759"/>
<keyword evidence="2" id="KW-0926">Vacuole</keyword>
<dbReference type="AlphaFoldDB" id="A0A179FA36"/>
<feature type="region of interest" description="Disordered" evidence="6">
    <location>
        <begin position="193"/>
        <end position="237"/>
    </location>
</feature>
<dbReference type="GO" id="GO:0033254">
    <property type="term" value="C:vacuolar transporter chaperone complex"/>
    <property type="evidence" value="ECO:0007669"/>
    <property type="project" value="TreeGrafter"/>
</dbReference>
<dbReference type="GeneID" id="28855980"/>
<proteinExistence type="predicted"/>
<keyword evidence="5 7" id="KW-0472">Membrane</keyword>
<dbReference type="Proteomes" id="UP000078397">
    <property type="component" value="Unassembled WGS sequence"/>
</dbReference>
<comment type="subcellular location">
    <subcellularLocation>
        <location evidence="1">Vacuole membrane</location>
        <topology evidence="1">Multi-pass membrane protein</topology>
    </subcellularLocation>
</comment>
<evidence type="ECO:0000259" key="8">
    <source>
        <dbReference type="PROSITE" id="PS51382"/>
    </source>
</evidence>
<evidence type="ECO:0000256" key="1">
    <source>
        <dbReference type="ARBA" id="ARBA00004128"/>
    </source>
</evidence>
<evidence type="ECO:0000313" key="9">
    <source>
        <dbReference type="EMBL" id="OAQ61933.1"/>
    </source>
</evidence>
<keyword evidence="10" id="KW-1185">Reference proteome</keyword>
<evidence type="ECO:0000256" key="3">
    <source>
        <dbReference type="ARBA" id="ARBA00022692"/>
    </source>
</evidence>
<keyword evidence="3 7" id="KW-0812">Transmembrane</keyword>
<dbReference type="PROSITE" id="PS51382">
    <property type="entry name" value="SPX"/>
    <property type="match status" value="1"/>
</dbReference>
<dbReference type="GO" id="GO:0042144">
    <property type="term" value="P:vacuole fusion, non-autophagic"/>
    <property type="evidence" value="ECO:0007669"/>
    <property type="project" value="TreeGrafter"/>
</dbReference>